<dbReference type="GO" id="GO:0000049">
    <property type="term" value="F:tRNA binding"/>
    <property type="evidence" value="ECO:0007669"/>
    <property type="project" value="TreeGrafter"/>
</dbReference>
<dbReference type="GO" id="GO:0002098">
    <property type="term" value="P:tRNA wobble uridine modification"/>
    <property type="evidence" value="ECO:0007669"/>
    <property type="project" value="TreeGrafter"/>
</dbReference>
<reference evidence="5 6" key="1">
    <citation type="journal article" date="2019" name="Fungal Biol. Biotechnol.">
        <title>Draft genome sequence of fastidious pathogen Ceratobasidium theobromae, which causes vascular-streak dieback in Theobroma cacao.</title>
        <authorList>
            <person name="Ali S.S."/>
            <person name="Asman A."/>
            <person name="Shao J."/>
            <person name="Firmansyah A.P."/>
            <person name="Susilo A.W."/>
            <person name="Rosmana A."/>
            <person name="McMahon P."/>
            <person name="Junaid M."/>
            <person name="Guest D."/>
            <person name="Kheng T.Y."/>
            <person name="Meinhardt L.W."/>
            <person name="Bailey B.A."/>
        </authorList>
    </citation>
    <scope>NUCLEOTIDE SEQUENCE [LARGE SCALE GENOMIC DNA]</scope>
    <source>
        <strain evidence="5 6">CT2</strain>
    </source>
</reference>
<evidence type="ECO:0000313" key="5">
    <source>
        <dbReference type="EMBL" id="KAB5595454.1"/>
    </source>
</evidence>
<proteinExistence type="predicted"/>
<comment type="caution">
    <text evidence="5">The sequence shown here is derived from an EMBL/GenBank/DDBJ whole genome shotgun (WGS) entry which is preliminary data.</text>
</comment>
<evidence type="ECO:0000256" key="3">
    <source>
        <dbReference type="SAM" id="MobiDB-lite"/>
    </source>
</evidence>
<dbReference type="GO" id="GO:0005737">
    <property type="term" value="C:cytoplasm"/>
    <property type="evidence" value="ECO:0007669"/>
    <property type="project" value="TreeGrafter"/>
</dbReference>
<dbReference type="GO" id="GO:0005634">
    <property type="term" value="C:nucleus"/>
    <property type="evidence" value="ECO:0007669"/>
    <property type="project" value="TreeGrafter"/>
</dbReference>
<accession>A0A5N5QUV0</accession>
<dbReference type="Gene3D" id="3.40.50.150">
    <property type="entry name" value="Vaccinia Virus protein VP39"/>
    <property type="match status" value="1"/>
</dbReference>
<feature type="compositionally biased region" description="Basic residues" evidence="3">
    <location>
        <begin position="207"/>
        <end position="216"/>
    </location>
</feature>
<evidence type="ECO:0000313" key="6">
    <source>
        <dbReference type="Proteomes" id="UP000383932"/>
    </source>
</evidence>
<keyword evidence="2 5" id="KW-0808">Transferase</keyword>
<dbReference type="CDD" id="cd02440">
    <property type="entry name" value="AdoMet_MTases"/>
    <property type="match status" value="1"/>
</dbReference>
<dbReference type="AlphaFoldDB" id="A0A5N5QUV0"/>
<dbReference type="Pfam" id="PF08241">
    <property type="entry name" value="Methyltransf_11"/>
    <property type="match status" value="1"/>
</dbReference>
<dbReference type="PANTHER" id="PTHR13069:SF21">
    <property type="entry name" value="ALKYLATED DNA REPAIR PROTEIN ALKB HOMOLOG 8"/>
    <property type="match status" value="1"/>
</dbReference>
<dbReference type="InterPro" id="IPR029063">
    <property type="entry name" value="SAM-dependent_MTases_sf"/>
</dbReference>
<dbReference type="InterPro" id="IPR051422">
    <property type="entry name" value="AlkB_tRNA_MeTrf/Diox"/>
</dbReference>
<dbReference type="InterPro" id="IPR013216">
    <property type="entry name" value="Methyltransf_11"/>
</dbReference>
<dbReference type="GO" id="GO:0030488">
    <property type="term" value="P:tRNA methylation"/>
    <property type="evidence" value="ECO:0007669"/>
    <property type="project" value="TreeGrafter"/>
</dbReference>
<sequence length="308" mass="34423">MTSNTHPLNKLTVAPSATQDDAQNHEDQYVHFVYDQIAPHFSQTRYKPWPVIAKFLNSIPSGTIGLDAGTGNGKYLPLSEGRFLMVGVDRSMGLLKFAQLAGESAIPRDVILGDVRDSVWRKGVFDFAISIATIHHLATPERRMDAIVSILNSLAPCGGRALLYVWAVEQDELSKRVVPDVITSDTSSTKVQDVLVPWVMQQDQKPKLKIRSRRGRSKTDPAAQEETDPHLVEHPIVSNDSPVFQRYYHLFAPGELTELATTAATKLNLYIGPKPLEVHTEDQIHGVYISPEGWERSNLYVELTRWST</sequence>
<dbReference type="GO" id="GO:0106335">
    <property type="term" value="F:tRNA (5-carboxymethyluridine(34)-5-O)-methyltransferase activity"/>
    <property type="evidence" value="ECO:0007669"/>
    <property type="project" value="TreeGrafter"/>
</dbReference>
<dbReference type="GO" id="GO:0008757">
    <property type="term" value="F:S-adenosylmethionine-dependent methyltransferase activity"/>
    <property type="evidence" value="ECO:0007669"/>
    <property type="project" value="InterPro"/>
</dbReference>
<protein>
    <submittedName>
        <fullName evidence="5">S-adenosyl-L-methionine-dependent methyltransferase</fullName>
    </submittedName>
</protein>
<dbReference type="Proteomes" id="UP000383932">
    <property type="component" value="Unassembled WGS sequence"/>
</dbReference>
<evidence type="ECO:0000256" key="2">
    <source>
        <dbReference type="ARBA" id="ARBA00022679"/>
    </source>
</evidence>
<keyword evidence="6" id="KW-1185">Reference proteome</keyword>
<dbReference type="SUPFAM" id="SSF53335">
    <property type="entry name" value="S-adenosyl-L-methionine-dependent methyltransferases"/>
    <property type="match status" value="1"/>
</dbReference>
<dbReference type="EMBL" id="SSOP01000009">
    <property type="protein sequence ID" value="KAB5595454.1"/>
    <property type="molecule type" value="Genomic_DNA"/>
</dbReference>
<feature type="domain" description="Methyltransferase type 11" evidence="4">
    <location>
        <begin position="66"/>
        <end position="151"/>
    </location>
</feature>
<keyword evidence="1 5" id="KW-0489">Methyltransferase</keyword>
<feature type="region of interest" description="Disordered" evidence="3">
    <location>
        <begin position="206"/>
        <end position="228"/>
    </location>
</feature>
<dbReference type="OrthoDB" id="271595at2759"/>
<evidence type="ECO:0000256" key="1">
    <source>
        <dbReference type="ARBA" id="ARBA00022603"/>
    </source>
</evidence>
<evidence type="ECO:0000259" key="4">
    <source>
        <dbReference type="Pfam" id="PF08241"/>
    </source>
</evidence>
<name>A0A5N5QUV0_9AGAM</name>
<organism evidence="5 6">
    <name type="scientific">Ceratobasidium theobromae</name>
    <dbReference type="NCBI Taxonomy" id="1582974"/>
    <lineage>
        <taxon>Eukaryota</taxon>
        <taxon>Fungi</taxon>
        <taxon>Dikarya</taxon>
        <taxon>Basidiomycota</taxon>
        <taxon>Agaricomycotina</taxon>
        <taxon>Agaricomycetes</taxon>
        <taxon>Cantharellales</taxon>
        <taxon>Ceratobasidiaceae</taxon>
        <taxon>Ceratobasidium</taxon>
    </lineage>
</organism>
<gene>
    <name evidence="5" type="ORF">CTheo_1131</name>
</gene>
<feature type="region of interest" description="Disordered" evidence="3">
    <location>
        <begin position="1"/>
        <end position="20"/>
    </location>
</feature>
<dbReference type="PANTHER" id="PTHR13069">
    <property type="entry name" value="ALKYLATED DNA REPAIR PROTEIN ALKB HOMOLOG 8"/>
    <property type="match status" value="1"/>
</dbReference>